<proteinExistence type="predicted"/>
<dbReference type="PANTHER" id="PTHR43781">
    <property type="entry name" value="SACCHAROPINE DEHYDROGENASE"/>
    <property type="match status" value="1"/>
</dbReference>
<name>A0A388LQZ9_CHABU</name>
<dbReference type="PANTHER" id="PTHR43781:SF1">
    <property type="entry name" value="SACCHAROPINE DEHYDROGENASE"/>
    <property type="match status" value="1"/>
</dbReference>
<accession>A0A388LQZ9</accession>
<evidence type="ECO:0000313" key="2">
    <source>
        <dbReference type="EMBL" id="GBG84622.1"/>
    </source>
</evidence>
<dbReference type="InterPro" id="IPR036291">
    <property type="entry name" value="NAD(P)-bd_dom_sf"/>
</dbReference>
<dbReference type="OrthoDB" id="10268090at2759"/>
<protein>
    <recommendedName>
        <fullName evidence="1">Saccharopine dehydrogenase NADP binding domain-containing protein</fullName>
    </recommendedName>
</protein>
<dbReference type="Proteomes" id="UP000265515">
    <property type="component" value="Unassembled WGS sequence"/>
</dbReference>
<dbReference type="EMBL" id="BFEA01000484">
    <property type="protein sequence ID" value="GBG84622.1"/>
    <property type="molecule type" value="Genomic_DNA"/>
</dbReference>
<sequence>MASEASILVYGATGYTGNLVAQKVKELGLSATLAGRNAEKVKTVADKVQLPYEVLDLSDSAKLDDLVGRHKLVLHIAGPYAVTSPPMLEACLRKKVHYLDVTGEARVVEAVKSRSEEAKSSGLTLMPAVGFDAAVGDAVASHLKRRLPTATHLDLGLVIPRFSTVKSFSTRKSISRGTLKSVLFSVLPDGGLAMRDGNLVEESVAARHRKFDLDGDDKGMSFSSFPACEIIVAGHSTGIPNISGYMPGHMKMPPAGLVRMVRPLLTTNAFQKVAGFAVDLLTPPGPEPKDVEDVHMSAVGEARDEAGGKVARAIATVGAPYPFTASCSLEVARRVLQGDFKPGFQTTTSAYGPDFLVSVPGENAEVKDLP</sequence>
<organism evidence="2 3">
    <name type="scientific">Chara braunii</name>
    <name type="common">Braun's stonewort</name>
    <dbReference type="NCBI Taxonomy" id="69332"/>
    <lineage>
        <taxon>Eukaryota</taxon>
        <taxon>Viridiplantae</taxon>
        <taxon>Streptophyta</taxon>
        <taxon>Charophyceae</taxon>
        <taxon>Charales</taxon>
        <taxon>Characeae</taxon>
        <taxon>Chara</taxon>
    </lineage>
</organism>
<dbReference type="SUPFAM" id="SSF51735">
    <property type="entry name" value="NAD(P)-binding Rossmann-fold domains"/>
    <property type="match status" value="1"/>
</dbReference>
<keyword evidence="3" id="KW-1185">Reference proteome</keyword>
<comment type="caution">
    <text evidence="2">The sequence shown here is derived from an EMBL/GenBank/DDBJ whole genome shotgun (WGS) entry which is preliminary data.</text>
</comment>
<dbReference type="Pfam" id="PF03435">
    <property type="entry name" value="Sacchrp_dh_NADP"/>
    <property type="match status" value="1"/>
</dbReference>
<evidence type="ECO:0000259" key="1">
    <source>
        <dbReference type="Pfam" id="PF03435"/>
    </source>
</evidence>
<dbReference type="Gene3D" id="3.40.50.720">
    <property type="entry name" value="NAD(P)-binding Rossmann-like Domain"/>
    <property type="match status" value="1"/>
</dbReference>
<gene>
    <name evidence="2" type="ORF">CBR_g38904</name>
</gene>
<dbReference type="Gramene" id="GBG84622">
    <property type="protein sequence ID" value="GBG84622"/>
    <property type="gene ID" value="CBR_g38904"/>
</dbReference>
<dbReference type="AlphaFoldDB" id="A0A388LQZ9"/>
<feature type="domain" description="Saccharopine dehydrogenase NADP binding" evidence="1">
    <location>
        <begin position="7"/>
        <end position="126"/>
    </location>
</feature>
<reference evidence="2 3" key="1">
    <citation type="journal article" date="2018" name="Cell">
        <title>The Chara Genome: Secondary Complexity and Implications for Plant Terrestrialization.</title>
        <authorList>
            <person name="Nishiyama T."/>
            <person name="Sakayama H."/>
            <person name="Vries J.D."/>
            <person name="Buschmann H."/>
            <person name="Saint-Marcoux D."/>
            <person name="Ullrich K.K."/>
            <person name="Haas F.B."/>
            <person name="Vanderstraeten L."/>
            <person name="Becker D."/>
            <person name="Lang D."/>
            <person name="Vosolsobe S."/>
            <person name="Rombauts S."/>
            <person name="Wilhelmsson P.K.I."/>
            <person name="Janitza P."/>
            <person name="Kern R."/>
            <person name="Heyl A."/>
            <person name="Rumpler F."/>
            <person name="Villalobos L.I.A.C."/>
            <person name="Clay J.M."/>
            <person name="Skokan R."/>
            <person name="Toyoda A."/>
            <person name="Suzuki Y."/>
            <person name="Kagoshima H."/>
            <person name="Schijlen E."/>
            <person name="Tajeshwar N."/>
            <person name="Catarino B."/>
            <person name="Hetherington A.J."/>
            <person name="Saltykova A."/>
            <person name="Bonnot C."/>
            <person name="Breuninger H."/>
            <person name="Symeonidi A."/>
            <person name="Radhakrishnan G.V."/>
            <person name="Van Nieuwerburgh F."/>
            <person name="Deforce D."/>
            <person name="Chang C."/>
            <person name="Karol K.G."/>
            <person name="Hedrich R."/>
            <person name="Ulvskov P."/>
            <person name="Glockner G."/>
            <person name="Delwiche C.F."/>
            <person name="Petrasek J."/>
            <person name="Van de Peer Y."/>
            <person name="Friml J."/>
            <person name="Beilby M."/>
            <person name="Dolan L."/>
            <person name="Kohara Y."/>
            <person name="Sugano S."/>
            <person name="Fujiyama A."/>
            <person name="Delaux P.-M."/>
            <person name="Quint M."/>
            <person name="TheiBen G."/>
            <person name="Hagemann M."/>
            <person name="Harholt J."/>
            <person name="Dunand C."/>
            <person name="Zachgo S."/>
            <person name="Langdale J."/>
            <person name="Maumus F."/>
            <person name="Straeten D.V.D."/>
            <person name="Gould S.B."/>
            <person name="Rensing S.A."/>
        </authorList>
    </citation>
    <scope>NUCLEOTIDE SEQUENCE [LARGE SCALE GENOMIC DNA]</scope>
    <source>
        <strain evidence="2 3">S276</strain>
    </source>
</reference>
<evidence type="ECO:0000313" key="3">
    <source>
        <dbReference type="Proteomes" id="UP000265515"/>
    </source>
</evidence>
<dbReference type="InterPro" id="IPR005097">
    <property type="entry name" value="Sacchrp_dh_NADP-bd"/>
</dbReference>